<evidence type="ECO:0000313" key="4">
    <source>
        <dbReference type="Proteomes" id="UP000756346"/>
    </source>
</evidence>
<keyword evidence="4" id="KW-1185">Reference proteome</keyword>
<dbReference type="SMART" id="SM00915">
    <property type="entry name" value="Jacalin"/>
    <property type="match status" value="1"/>
</dbReference>
<comment type="caution">
    <text evidence="3">The sequence shown here is derived from an EMBL/GenBank/DDBJ whole genome shotgun (WGS) entry which is preliminary data.</text>
</comment>
<dbReference type="SUPFAM" id="SSF51101">
    <property type="entry name" value="Mannose-binding lectins"/>
    <property type="match status" value="1"/>
</dbReference>
<dbReference type="SUPFAM" id="SSF56973">
    <property type="entry name" value="Aerolisin/ETX pore-forming domain"/>
    <property type="match status" value="1"/>
</dbReference>
<name>A0A9P9BI97_9PEZI</name>
<dbReference type="Pfam" id="PF01419">
    <property type="entry name" value="Jacalin"/>
    <property type="match status" value="1"/>
</dbReference>
<dbReference type="AlphaFoldDB" id="A0A9P9BI97"/>
<protein>
    <recommendedName>
        <fullName evidence="2">Jacalin-type lectin domain-containing protein</fullName>
    </recommendedName>
</protein>
<organism evidence="3 4">
    <name type="scientific">Microdochium trichocladiopsis</name>
    <dbReference type="NCBI Taxonomy" id="1682393"/>
    <lineage>
        <taxon>Eukaryota</taxon>
        <taxon>Fungi</taxon>
        <taxon>Dikarya</taxon>
        <taxon>Ascomycota</taxon>
        <taxon>Pezizomycotina</taxon>
        <taxon>Sordariomycetes</taxon>
        <taxon>Xylariomycetidae</taxon>
        <taxon>Xylariales</taxon>
        <taxon>Microdochiaceae</taxon>
        <taxon>Microdochium</taxon>
    </lineage>
</organism>
<keyword evidence="1" id="KW-0732">Signal</keyword>
<reference evidence="3" key="1">
    <citation type="journal article" date="2021" name="Nat. Commun.">
        <title>Genetic determinants of endophytism in the Arabidopsis root mycobiome.</title>
        <authorList>
            <person name="Mesny F."/>
            <person name="Miyauchi S."/>
            <person name="Thiergart T."/>
            <person name="Pickel B."/>
            <person name="Atanasova L."/>
            <person name="Karlsson M."/>
            <person name="Huettel B."/>
            <person name="Barry K.W."/>
            <person name="Haridas S."/>
            <person name="Chen C."/>
            <person name="Bauer D."/>
            <person name="Andreopoulos W."/>
            <person name="Pangilinan J."/>
            <person name="LaButti K."/>
            <person name="Riley R."/>
            <person name="Lipzen A."/>
            <person name="Clum A."/>
            <person name="Drula E."/>
            <person name="Henrissat B."/>
            <person name="Kohler A."/>
            <person name="Grigoriev I.V."/>
            <person name="Martin F.M."/>
            <person name="Hacquard S."/>
        </authorList>
    </citation>
    <scope>NUCLEOTIDE SEQUENCE</scope>
    <source>
        <strain evidence="3">MPI-CAGE-CH-0230</strain>
    </source>
</reference>
<evidence type="ECO:0000259" key="2">
    <source>
        <dbReference type="PROSITE" id="PS51752"/>
    </source>
</evidence>
<dbReference type="Proteomes" id="UP000756346">
    <property type="component" value="Unassembled WGS sequence"/>
</dbReference>
<dbReference type="OrthoDB" id="3758675at2759"/>
<feature type="chain" id="PRO_5040486296" description="Jacalin-type lectin domain-containing protein" evidence="1">
    <location>
        <begin position="17"/>
        <end position="370"/>
    </location>
</feature>
<evidence type="ECO:0000256" key="1">
    <source>
        <dbReference type="SAM" id="SignalP"/>
    </source>
</evidence>
<gene>
    <name evidence="3" type="ORF">B0I36DRAFT_334332</name>
</gene>
<accession>A0A9P9BI97</accession>
<dbReference type="InterPro" id="IPR001229">
    <property type="entry name" value="Jacalin-like_lectin_dom"/>
</dbReference>
<feature type="domain" description="Jacalin-type lectin" evidence="2">
    <location>
        <begin position="24"/>
        <end position="163"/>
    </location>
</feature>
<dbReference type="RefSeq" id="XP_046007556.1">
    <property type="nucleotide sequence ID" value="XM_046155334.1"/>
</dbReference>
<dbReference type="EMBL" id="JAGTJQ010000010">
    <property type="protein sequence ID" value="KAH7021355.1"/>
    <property type="molecule type" value="Genomic_DNA"/>
</dbReference>
<evidence type="ECO:0000313" key="3">
    <source>
        <dbReference type="EMBL" id="KAH7021355.1"/>
    </source>
</evidence>
<dbReference type="InterPro" id="IPR036404">
    <property type="entry name" value="Jacalin-like_lectin_dom_sf"/>
</dbReference>
<dbReference type="Gene3D" id="2.100.10.30">
    <property type="entry name" value="Jacalin-like lectin domain"/>
    <property type="match status" value="1"/>
</dbReference>
<sequence length="370" mass="40144">MKWYATIPLLCSLASAASWSSGIWQNQYYIGGEGGDPFTAVAEEGQVVSKLRVYKSTKDDIYLRGIKLFYTDNTEKVIGSELGDWDEHAFEAGEVVKSMSLWGDGKGKRTGRIKFTTDKGEFDFGKDTKGQQEYPIDVGSGILIGFGGRAGSDIDQLAAIFIKGLKQRYFDNIKYADFDIGSGFELETIKQSDVLYQGSQYTYTFTGTQTFTKSSTFTYSITNSLSIGTTFKAGVPEVAEISVSAEWTISGTVERGETETTTDTLTWSIAVNVTDEASQRRCTASYYKGNVDVSWTGDFVLIDNDGNEYRIPVSGSTKSVDASKVIASCEPLGQAGKRTVYETITGPAAATTGPPTTLLKRAAPTAIAAF</sequence>
<dbReference type="PROSITE" id="PS51752">
    <property type="entry name" value="JACALIN_LECTIN"/>
    <property type="match status" value="1"/>
</dbReference>
<feature type="signal peptide" evidence="1">
    <location>
        <begin position="1"/>
        <end position="16"/>
    </location>
</feature>
<dbReference type="Gene3D" id="2.170.15.10">
    <property type="entry name" value="Proaerolysin, chain A, domain 3"/>
    <property type="match status" value="1"/>
</dbReference>
<proteinExistence type="predicted"/>
<dbReference type="GeneID" id="70184880"/>